<sequence>MPKFRHDPFSELSFSDSSGAEEEEPSRAPPVKKQATGNGAAVTTSSPSGNTTKSPNETRRASASREKSAAPWIKKWQDAGYPKALLQQVSQFHSNAAPKSFGGIAGLDNIPIPNAVHKAMALATGGDSKAIGSSPAVYLVTYIQHGPYVDFEHKVLGTYTNVAAANEHLLGYIPSYNGMTHIMEMRDWQRGVKADSYEHGVFWDVNTNGCLTILVNGKNGQQKIDCTLQEVGDKPPPTLETLKEKKGGTGSGSVLYPDVPDDWVSEF</sequence>
<organism evidence="2 3">
    <name type="scientific">Apiospora arundinis</name>
    <dbReference type="NCBI Taxonomy" id="335852"/>
    <lineage>
        <taxon>Eukaryota</taxon>
        <taxon>Fungi</taxon>
        <taxon>Dikarya</taxon>
        <taxon>Ascomycota</taxon>
        <taxon>Pezizomycotina</taxon>
        <taxon>Sordariomycetes</taxon>
        <taxon>Xylariomycetidae</taxon>
        <taxon>Amphisphaeriales</taxon>
        <taxon>Apiosporaceae</taxon>
        <taxon>Apiospora</taxon>
    </lineage>
</organism>
<gene>
    <name evidence="2" type="ORF">PGQ11_009378</name>
</gene>
<dbReference type="Proteomes" id="UP001390339">
    <property type="component" value="Unassembled WGS sequence"/>
</dbReference>
<proteinExistence type="predicted"/>
<evidence type="ECO:0000256" key="1">
    <source>
        <dbReference type="SAM" id="MobiDB-lite"/>
    </source>
</evidence>
<name>A0ABR2IIQ4_9PEZI</name>
<reference evidence="2 3" key="1">
    <citation type="journal article" date="2024" name="IMA Fungus">
        <title>Apiospora arundinis, a panoply of carbohydrate-active enzymes and secondary metabolites.</title>
        <authorList>
            <person name="Sorensen T."/>
            <person name="Petersen C."/>
            <person name="Muurmann A.T."/>
            <person name="Christiansen J.V."/>
            <person name="Brundto M.L."/>
            <person name="Overgaard C.K."/>
            <person name="Boysen A.T."/>
            <person name="Wollenberg R.D."/>
            <person name="Larsen T.O."/>
            <person name="Sorensen J.L."/>
            <person name="Nielsen K.L."/>
            <person name="Sondergaard T.E."/>
        </authorList>
    </citation>
    <scope>NUCLEOTIDE SEQUENCE [LARGE SCALE GENOMIC DNA]</scope>
    <source>
        <strain evidence="2 3">AAU 773</strain>
    </source>
</reference>
<feature type="compositionally biased region" description="Polar residues" evidence="1">
    <location>
        <begin position="35"/>
        <end position="55"/>
    </location>
</feature>
<evidence type="ECO:0000313" key="3">
    <source>
        <dbReference type="Proteomes" id="UP001390339"/>
    </source>
</evidence>
<feature type="region of interest" description="Disordered" evidence="1">
    <location>
        <begin position="1"/>
        <end position="70"/>
    </location>
</feature>
<feature type="compositionally biased region" description="Basic and acidic residues" evidence="1">
    <location>
        <begin position="56"/>
        <end position="68"/>
    </location>
</feature>
<dbReference type="EMBL" id="JAPCWZ010000005">
    <property type="protein sequence ID" value="KAK8863143.1"/>
    <property type="molecule type" value="Genomic_DNA"/>
</dbReference>
<evidence type="ECO:0000313" key="2">
    <source>
        <dbReference type="EMBL" id="KAK8863143.1"/>
    </source>
</evidence>
<keyword evidence="3" id="KW-1185">Reference proteome</keyword>
<protein>
    <submittedName>
        <fullName evidence="2">Uncharacterized protein</fullName>
    </submittedName>
</protein>
<accession>A0ABR2IIQ4</accession>
<comment type="caution">
    <text evidence="2">The sequence shown here is derived from an EMBL/GenBank/DDBJ whole genome shotgun (WGS) entry which is preliminary data.</text>
</comment>